<protein>
    <recommendedName>
        <fullName evidence="3">histidine kinase</fullName>
        <ecNumber evidence="3">2.7.13.3</ecNumber>
    </recommendedName>
</protein>
<dbReference type="InterPro" id="IPR050398">
    <property type="entry name" value="HssS/ArlS-like"/>
</dbReference>
<keyword evidence="6 11" id="KW-0812">Transmembrane</keyword>
<dbReference type="Proteomes" id="UP000284109">
    <property type="component" value="Unassembled WGS sequence"/>
</dbReference>
<dbReference type="PRINTS" id="PR01780">
    <property type="entry name" value="LANTIREGPROT"/>
</dbReference>
<dbReference type="SUPFAM" id="SSF47384">
    <property type="entry name" value="Homodimeric domain of signal transducing histidine kinase"/>
    <property type="match status" value="1"/>
</dbReference>
<dbReference type="OrthoDB" id="9792991at2"/>
<keyword evidence="7" id="KW-0418">Kinase</keyword>
<keyword evidence="10 11" id="KW-0472">Membrane</keyword>
<dbReference type="Gene3D" id="3.30.565.10">
    <property type="entry name" value="Histidine kinase-like ATPase, C-terminal domain"/>
    <property type="match status" value="1"/>
</dbReference>
<evidence type="ECO:0000256" key="1">
    <source>
        <dbReference type="ARBA" id="ARBA00000085"/>
    </source>
</evidence>
<dbReference type="Gene3D" id="1.10.287.130">
    <property type="match status" value="1"/>
</dbReference>
<reference evidence="13 14" key="1">
    <citation type="submission" date="2018-07" db="EMBL/GenBank/DDBJ databases">
        <title>Genome sequences of six Lactobacillus spp. isolated from bumble bee guts.</title>
        <authorList>
            <person name="Motta E.V.S."/>
            <person name="Moran N.A."/>
        </authorList>
    </citation>
    <scope>NUCLEOTIDE SEQUENCE [LARGE SCALE GENOMIC DNA]</scope>
    <source>
        <strain evidence="13 14">BI-1.1</strain>
    </source>
</reference>
<gene>
    <name evidence="13" type="ORF">DS831_06605</name>
</gene>
<evidence type="ECO:0000313" key="14">
    <source>
        <dbReference type="Proteomes" id="UP000284109"/>
    </source>
</evidence>
<comment type="catalytic activity">
    <reaction evidence="1">
        <text>ATP + protein L-histidine = ADP + protein N-phospho-L-histidine.</text>
        <dbReference type="EC" id="2.7.13.3"/>
    </reaction>
</comment>
<comment type="caution">
    <text evidence="13">The sequence shown here is derived from an EMBL/GenBank/DDBJ whole genome shotgun (WGS) entry which is preliminary data.</text>
</comment>
<dbReference type="InterPro" id="IPR036890">
    <property type="entry name" value="HATPase_C_sf"/>
</dbReference>
<feature type="transmembrane region" description="Helical" evidence="11">
    <location>
        <begin position="20"/>
        <end position="48"/>
    </location>
</feature>
<evidence type="ECO:0000256" key="4">
    <source>
        <dbReference type="ARBA" id="ARBA00022553"/>
    </source>
</evidence>
<sequence length="453" mass="51977">MSNSNNLGGRLFMGKRQLTLNLVFGEFIVSLLGSLIIAVTLPIIVFMLGVNCKAFHTADYYQNLAIQTVQKIEGSSQFSKSQIPSDLDYAIFKNGKLQKNNLTHKILKYAAKYQKKAINTSKYRFLAATNKNYKIVIYYQIHTSYNNKKLNYYLAPPEKLLLWLAFILLIISCWLNIHYFARHIKRQLVPVEKAITQIEQKNLNFTSNSSQIMEINQIIASLNTMKKSLKQALMDQWNSESQQRNKITTLSHDLRTPLTVILGNADLLKEESLTTEQRQELTDLTASAEIMEEDLDKLISLSKNRPLILKNEQQKILLCDFMKKVTKEILPLIKLKHLNFEFDNQLDSSNKISVPIELRRVVVNIFSNAVDFCPSNGKINLKLLLKDNILKFVINTNSTDNNCNRLNNKHFGLGLPISNQIIKKYHGNIEFIQVEKSNITQSIINLPIEKTII</sequence>
<dbReference type="GO" id="GO:0000155">
    <property type="term" value="F:phosphorelay sensor kinase activity"/>
    <property type="evidence" value="ECO:0007669"/>
    <property type="project" value="InterPro"/>
</dbReference>
<evidence type="ECO:0000256" key="9">
    <source>
        <dbReference type="ARBA" id="ARBA00023012"/>
    </source>
</evidence>
<evidence type="ECO:0000313" key="13">
    <source>
        <dbReference type="EMBL" id="RHW49830.1"/>
    </source>
</evidence>
<dbReference type="InterPro" id="IPR008358">
    <property type="entry name" value="Sig_transdc_His_kin/Pase_MprB"/>
</dbReference>
<dbReference type="SMART" id="SM00387">
    <property type="entry name" value="HATPase_c"/>
    <property type="match status" value="1"/>
</dbReference>
<proteinExistence type="predicted"/>
<evidence type="ECO:0000259" key="12">
    <source>
        <dbReference type="PROSITE" id="PS50109"/>
    </source>
</evidence>
<feature type="domain" description="Histidine kinase" evidence="12">
    <location>
        <begin position="249"/>
        <end position="450"/>
    </location>
</feature>
<keyword evidence="9" id="KW-0902">Two-component regulatory system</keyword>
<dbReference type="EMBL" id="QOCR01000004">
    <property type="protein sequence ID" value="RHW49830.1"/>
    <property type="molecule type" value="Genomic_DNA"/>
</dbReference>
<evidence type="ECO:0000256" key="8">
    <source>
        <dbReference type="ARBA" id="ARBA00022989"/>
    </source>
</evidence>
<evidence type="ECO:0000256" key="11">
    <source>
        <dbReference type="SAM" id="Phobius"/>
    </source>
</evidence>
<dbReference type="EC" id="2.7.13.3" evidence="3"/>
<dbReference type="PANTHER" id="PTHR45528:SF8">
    <property type="entry name" value="HISTIDINE KINASE"/>
    <property type="match status" value="1"/>
</dbReference>
<dbReference type="InterPro" id="IPR036097">
    <property type="entry name" value="HisK_dim/P_sf"/>
</dbReference>
<dbReference type="Gene3D" id="6.10.340.10">
    <property type="match status" value="1"/>
</dbReference>
<dbReference type="SMART" id="SM00388">
    <property type="entry name" value="HisKA"/>
    <property type="match status" value="1"/>
</dbReference>
<dbReference type="SUPFAM" id="SSF55874">
    <property type="entry name" value="ATPase domain of HSP90 chaperone/DNA topoisomerase II/histidine kinase"/>
    <property type="match status" value="1"/>
</dbReference>
<name>A0A3R6W980_9LACO</name>
<dbReference type="Pfam" id="PF02518">
    <property type="entry name" value="HATPase_c"/>
    <property type="match status" value="1"/>
</dbReference>
<dbReference type="InterPro" id="IPR003661">
    <property type="entry name" value="HisK_dim/P_dom"/>
</dbReference>
<evidence type="ECO:0000256" key="5">
    <source>
        <dbReference type="ARBA" id="ARBA00022679"/>
    </source>
</evidence>
<evidence type="ECO:0000256" key="7">
    <source>
        <dbReference type="ARBA" id="ARBA00022777"/>
    </source>
</evidence>
<evidence type="ECO:0000256" key="2">
    <source>
        <dbReference type="ARBA" id="ARBA00004141"/>
    </source>
</evidence>
<keyword evidence="4" id="KW-0597">Phosphoprotein</keyword>
<keyword evidence="14" id="KW-1185">Reference proteome</keyword>
<keyword evidence="8 11" id="KW-1133">Transmembrane helix</keyword>
<dbReference type="AlphaFoldDB" id="A0A3R6W980"/>
<feature type="transmembrane region" description="Helical" evidence="11">
    <location>
        <begin position="160"/>
        <end position="181"/>
    </location>
</feature>
<organism evidence="13 14">
    <name type="scientific">Bombilactobacillus bombi</name>
    <dbReference type="NCBI Taxonomy" id="1303590"/>
    <lineage>
        <taxon>Bacteria</taxon>
        <taxon>Bacillati</taxon>
        <taxon>Bacillota</taxon>
        <taxon>Bacilli</taxon>
        <taxon>Lactobacillales</taxon>
        <taxon>Lactobacillaceae</taxon>
        <taxon>Bombilactobacillus</taxon>
    </lineage>
</organism>
<evidence type="ECO:0000256" key="6">
    <source>
        <dbReference type="ARBA" id="ARBA00022692"/>
    </source>
</evidence>
<dbReference type="Pfam" id="PF00512">
    <property type="entry name" value="HisKA"/>
    <property type="match status" value="1"/>
</dbReference>
<dbReference type="PANTHER" id="PTHR45528">
    <property type="entry name" value="SENSOR HISTIDINE KINASE CPXA"/>
    <property type="match status" value="1"/>
</dbReference>
<keyword evidence="5" id="KW-0808">Transferase</keyword>
<dbReference type="PROSITE" id="PS50109">
    <property type="entry name" value="HIS_KIN"/>
    <property type="match status" value="1"/>
</dbReference>
<dbReference type="GO" id="GO:0005886">
    <property type="term" value="C:plasma membrane"/>
    <property type="evidence" value="ECO:0007669"/>
    <property type="project" value="TreeGrafter"/>
</dbReference>
<evidence type="ECO:0000256" key="3">
    <source>
        <dbReference type="ARBA" id="ARBA00012438"/>
    </source>
</evidence>
<dbReference type="InterPro" id="IPR003594">
    <property type="entry name" value="HATPase_dom"/>
</dbReference>
<accession>A0A3R6W980</accession>
<dbReference type="InterPro" id="IPR005467">
    <property type="entry name" value="His_kinase_dom"/>
</dbReference>
<dbReference type="CDD" id="cd00082">
    <property type="entry name" value="HisKA"/>
    <property type="match status" value="1"/>
</dbReference>
<evidence type="ECO:0000256" key="10">
    <source>
        <dbReference type="ARBA" id="ARBA00023136"/>
    </source>
</evidence>
<comment type="subcellular location">
    <subcellularLocation>
        <location evidence="2">Membrane</location>
        <topology evidence="2">Multi-pass membrane protein</topology>
    </subcellularLocation>
</comment>